<reference evidence="15 16" key="1">
    <citation type="submission" date="2019-04" db="EMBL/GenBank/DDBJ databases">
        <title>Sphingobacterium olei sp. nov., isolated from oil-contaminated soil.</title>
        <authorList>
            <person name="Liu B."/>
        </authorList>
    </citation>
    <scope>NUCLEOTIDE SEQUENCE [LARGE SCALE GENOMIC DNA]</scope>
    <source>
        <strain evidence="15 16">Y3L14</strain>
    </source>
</reference>
<sequence length="363" mass="40179">MKFQANTKILSNALQVATAIVASNPVLPIYKDVVFSLNGNVLSFTSSDMLNILITDTEVEGVADGRVSFDGKLLLNILKTIYEETVNIELVGKSIILSVQMGKYEFPISEVNDFPKLPEITDPVKLEIPTDILMEGIIKTFYSIDSDSIGAIANLLLKIEGNELNLISTRGSVLSEFIIPFESSQDKQMLINRRSAAVIKSMLTKGELMISSNDSYALFEFDNIKLYSRLSEGIFPDYKRIIPSPSGNNFIVGRSTILSALKRLIMVGDAAINLVKLTFKDSGVNIETQDTNYNRSAQEFIEGEYVGEEVAIGLNGKFLVEILSVIDSDQVNIEVTSPVRPALLRPQDVDEYRYMVLIAPLML</sequence>
<evidence type="ECO:0000256" key="3">
    <source>
        <dbReference type="ARBA" id="ARBA00021035"/>
    </source>
</evidence>
<evidence type="ECO:0000259" key="13">
    <source>
        <dbReference type="Pfam" id="PF02767"/>
    </source>
</evidence>
<feature type="domain" description="DNA polymerase III beta sliding clamp C-terminal" evidence="14">
    <location>
        <begin position="239"/>
        <end position="357"/>
    </location>
</feature>
<dbReference type="InterPro" id="IPR022635">
    <property type="entry name" value="DNA_polIII_beta_C"/>
</dbReference>
<evidence type="ECO:0000256" key="5">
    <source>
        <dbReference type="ARBA" id="ARBA00022679"/>
    </source>
</evidence>
<keyword evidence="8" id="KW-0239">DNA-directed DNA polymerase</keyword>
<dbReference type="RefSeq" id="WP_136821795.1">
    <property type="nucleotide sequence ID" value="NZ_BMJX01000005.1"/>
</dbReference>
<dbReference type="GO" id="GO:0009360">
    <property type="term" value="C:DNA polymerase III complex"/>
    <property type="evidence" value="ECO:0007669"/>
    <property type="project" value="InterPro"/>
</dbReference>
<keyword evidence="16" id="KW-1185">Reference proteome</keyword>
<protein>
    <recommendedName>
        <fullName evidence="3">Beta sliding clamp</fullName>
    </recommendedName>
    <alternativeName>
        <fullName evidence="11">Beta-clamp processivity factor</fullName>
    </alternativeName>
    <alternativeName>
        <fullName evidence="10">DNA polymerase III beta sliding clamp subunit</fullName>
    </alternativeName>
</protein>
<proteinExistence type="inferred from homology"/>
<evidence type="ECO:0000259" key="14">
    <source>
        <dbReference type="Pfam" id="PF02768"/>
    </source>
</evidence>
<evidence type="ECO:0000259" key="12">
    <source>
        <dbReference type="Pfam" id="PF00712"/>
    </source>
</evidence>
<evidence type="ECO:0000256" key="4">
    <source>
        <dbReference type="ARBA" id="ARBA00022490"/>
    </source>
</evidence>
<evidence type="ECO:0000256" key="7">
    <source>
        <dbReference type="ARBA" id="ARBA00022705"/>
    </source>
</evidence>
<dbReference type="GO" id="GO:0005737">
    <property type="term" value="C:cytoplasm"/>
    <property type="evidence" value="ECO:0007669"/>
    <property type="project" value="UniProtKB-SubCell"/>
</dbReference>
<gene>
    <name evidence="15" type="primary">dnaN</name>
    <name evidence="15" type="ORF">FAZ19_16175</name>
</gene>
<comment type="caution">
    <text evidence="15">The sequence shown here is derived from an EMBL/GenBank/DDBJ whole genome shotgun (WGS) entry which is preliminary data.</text>
</comment>
<evidence type="ECO:0000256" key="11">
    <source>
        <dbReference type="ARBA" id="ARBA00033276"/>
    </source>
</evidence>
<dbReference type="Pfam" id="PF00712">
    <property type="entry name" value="DNA_pol3_beta"/>
    <property type="match status" value="1"/>
</dbReference>
<dbReference type="GO" id="GO:0003677">
    <property type="term" value="F:DNA binding"/>
    <property type="evidence" value="ECO:0007669"/>
    <property type="project" value="UniProtKB-KW"/>
</dbReference>
<evidence type="ECO:0000256" key="8">
    <source>
        <dbReference type="ARBA" id="ARBA00022932"/>
    </source>
</evidence>
<dbReference type="Proteomes" id="UP000309872">
    <property type="component" value="Unassembled WGS sequence"/>
</dbReference>
<dbReference type="Gene3D" id="3.10.150.10">
    <property type="entry name" value="DNA Polymerase III, subunit A, domain 2"/>
    <property type="match status" value="1"/>
</dbReference>
<dbReference type="CDD" id="cd00140">
    <property type="entry name" value="beta_clamp"/>
    <property type="match status" value="1"/>
</dbReference>
<dbReference type="SUPFAM" id="SSF55979">
    <property type="entry name" value="DNA clamp"/>
    <property type="match status" value="3"/>
</dbReference>
<dbReference type="GO" id="GO:0003887">
    <property type="term" value="F:DNA-directed DNA polymerase activity"/>
    <property type="evidence" value="ECO:0007669"/>
    <property type="project" value="UniProtKB-KW"/>
</dbReference>
<keyword evidence="4" id="KW-0963">Cytoplasm</keyword>
<keyword evidence="5 15" id="KW-0808">Transferase</keyword>
<dbReference type="Gene3D" id="3.70.10.10">
    <property type="match status" value="1"/>
</dbReference>
<dbReference type="PANTHER" id="PTHR30478:SF0">
    <property type="entry name" value="BETA SLIDING CLAMP"/>
    <property type="match status" value="1"/>
</dbReference>
<keyword evidence="9" id="KW-0238">DNA-binding</keyword>
<evidence type="ECO:0000256" key="6">
    <source>
        <dbReference type="ARBA" id="ARBA00022695"/>
    </source>
</evidence>
<name>A0A4U0GXE9_9SPHI</name>
<comment type="subcellular location">
    <subcellularLocation>
        <location evidence="1">Cytoplasm</location>
    </subcellularLocation>
</comment>
<comment type="similarity">
    <text evidence="2">Belongs to the beta sliding clamp family.</text>
</comment>
<evidence type="ECO:0000256" key="2">
    <source>
        <dbReference type="ARBA" id="ARBA00010752"/>
    </source>
</evidence>
<dbReference type="GO" id="GO:0006271">
    <property type="term" value="P:DNA strand elongation involved in DNA replication"/>
    <property type="evidence" value="ECO:0007669"/>
    <property type="project" value="TreeGrafter"/>
</dbReference>
<dbReference type="PANTHER" id="PTHR30478">
    <property type="entry name" value="DNA POLYMERASE III SUBUNIT BETA"/>
    <property type="match status" value="1"/>
</dbReference>
<dbReference type="InterPro" id="IPR046938">
    <property type="entry name" value="DNA_clamp_sf"/>
</dbReference>
<dbReference type="SMART" id="SM00480">
    <property type="entry name" value="POL3Bc"/>
    <property type="match status" value="1"/>
</dbReference>
<dbReference type="InterPro" id="IPR022637">
    <property type="entry name" value="DNA_polIII_beta_cen"/>
</dbReference>
<keyword evidence="7" id="KW-0235">DNA replication</keyword>
<dbReference type="InterPro" id="IPR022634">
    <property type="entry name" value="DNA_polIII_beta_N"/>
</dbReference>
<dbReference type="InterPro" id="IPR001001">
    <property type="entry name" value="DNA_polIII_beta"/>
</dbReference>
<dbReference type="Pfam" id="PF02767">
    <property type="entry name" value="DNA_pol3_beta_2"/>
    <property type="match status" value="1"/>
</dbReference>
<evidence type="ECO:0000256" key="9">
    <source>
        <dbReference type="ARBA" id="ARBA00023125"/>
    </source>
</evidence>
<evidence type="ECO:0000313" key="16">
    <source>
        <dbReference type="Proteomes" id="UP000309872"/>
    </source>
</evidence>
<dbReference type="AlphaFoldDB" id="A0A4U0GXE9"/>
<evidence type="ECO:0000256" key="10">
    <source>
        <dbReference type="ARBA" id="ARBA00030988"/>
    </source>
</evidence>
<dbReference type="NCBIfam" id="TIGR00663">
    <property type="entry name" value="dnan"/>
    <property type="match status" value="1"/>
</dbReference>
<keyword evidence="6 15" id="KW-0548">Nucleotidyltransferase</keyword>
<dbReference type="GO" id="GO:0008408">
    <property type="term" value="F:3'-5' exonuclease activity"/>
    <property type="evidence" value="ECO:0007669"/>
    <property type="project" value="InterPro"/>
</dbReference>
<evidence type="ECO:0000313" key="15">
    <source>
        <dbReference type="EMBL" id="TJY63803.1"/>
    </source>
</evidence>
<organism evidence="15 16">
    <name type="scientific">Sphingobacterium alkalisoli</name>
    <dbReference type="NCBI Taxonomy" id="1874115"/>
    <lineage>
        <taxon>Bacteria</taxon>
        <taxon>Pseudomonadati</taxon>
        <taxon>Bacteroidota</taxon>
        <taxon>Sphingobacteriia</taxon>
        <taxon>Sphingobacteriales</taxon>
        <taxon>Sphingobacteriaceae</taxon>
        <taxon>Sphingobacterium</taxon>
    </lineage>
</organism>
<feature type="domain" description="DNA polymerase III beta sliding clamp N-terminal" evidence="12">
    <location>
        <begin position="1"/>
        <end position="118"/>
    </location>
</feature>
<dbReference type="EMBL" id="SUKA01000005">
    <property type="protein sequence ID" value="TJY63803.1"/>
    <property type="molecule type" value="Genomic_DNA"/>
</dbReference>
<dbReference type="Pfam" id="PF02768">
    <property type="entry name" value="DNA_pol3_beta_3"/>
    <property type="match status" value="1"/>
</dbReference>
<dbReference type="OrthoDB" id="8421503at2"/>
<evidence type="ECO:0000256" key="1">
    <source>
        <dbReference type="ARBA" id="ARBA00004496"/>
    </source>
</evidence>
<feature type="domain" description="DNA polymerase III beta sliding clamp central" evidence="13">
    <location>
        <begin position="128"/>
        <end position="237"/>
    </location>
</feature>
<accession>A0A4U0GXE9</accession>